<accession>A0A2K0XL68</accession>
<evidence type="ECO:0000256" key="5">
    <source>
        <dbReference type="ARBA" id="ARBA00022759"/>
    </source>
</evidence>
<dbReference type="Proteomes" id="UP000236634">
    <property type="component" value="Unassembled WGS sequence"/>
</dbReference>
<keyword evidence="8 9" id="KW-0051">Antiviral defense</keyword>
<evidence type="ECO:0000256" key="7">
    <source>
        <dbReference type="ARBA" id="ARBA00022842"/>
    </source>
</evidence>
<name>A0A2K0XL68_9BACT</name>
<proteinExistence type="inferred from homology"/>
<gene>
    <name evidence="9" type="primary">cas2</name>
    <name evidence="10" type="ORF">BFS16_06030</name>
</gene>
<comment type="cofactor">
    <cofactor evidence="1 9">
        <name>Mg(2+)</name>
        <dbReference type="ChEBI" id="CHEBI:18420"/>
    </cofactor>
</comment>
<evidence type="ECO:0000256" key="9">
    <source>
        <dbReference type="HAMAP-Rule" id="MF_01471"/>
    </source>
</evidence>
<evidence type="ECO:0000256" key="6">
    <source>
        <dbReference type="ARBA" id="ARBA00022801"/>
    </source>
</evidence>
<comment type="function">
    <text evidence="9">CRISPR (clustered regularly interspaced short palindromic repeat), is an adaptive immune system that provides protection against mobile genetic elements (viruses, transposable elements and conjugative plasmids). CRISPR clusters contain sequences complementary to antecedent mobile elements and target invading nucleic acids. CRISPR clusters are transcribed and processed into CRISPR RNA (crRNA). Functions as a ssRNA-specific endoribonuclease. Involved in the integration of spacer DNA into the CRISPR cassette.</text>
</comment>
<dbReference type="GO" id="GO:0016787">
    <property type="term" value="F:hydrolase activity"/>
    <property type="evidence" value="ECO:0007669"/>
    <property type="project" value="UniProtKB-KW"/>
</dbReference>
<dbReference type="NCBIfam" id="TIGR01573">
    <property type="entry name" value="cas2"/>
    <property type="match status" value="1"/>
</dbReference>
<sequence>MSENRLNAYHVMWLFVMFDLPTVTKKDKKEAARFRKELEKDGFTMYQYSIYIRYCGSQESANVHIKRVKSILTPSGKVSILTVTDKQYSKIINMWGEIKQKAPEVPIQLEFF</sequence>
<dbReference type="GO" id="GO:0043571">
    <property type="term" value="P:maintenance of CRISPR repeat elements"/>
    <property type="evidence" value="ECO:0007669"/>
    <property type="project" value="UniProtKB-UniRule"/>
</dbReference>
<dbReference type="Gene3D" id="3.30.70.240">
    <property type="match status" value="1"/>
</dbReference>
<comment type="subunit">
    <text evidence="9">Homodimer, forms a heterotetramer with a Cas1 homodimer.</text>
</comment>
<keyword evidence="6 9" id="KW-0378">Hydrolase</keyword>
<keyword evidence="4 9" id="KW-0479">Metal-binding</keyword>
<dbReference type="InterPro" id="IPR021127">
    <property type="entry name" value="CRISPR_associated_Cas2"/>
</dbReference>
<keyword evidence="7 9" id="KW-0460">Magnesium</keyword>
<evidence type="ECO:0000256" key="8">
    <source>
        <dbReference type="ARBA" id="ARBA00023118"/>
    </source>
</evidence>
<evidence type="ECO:0000313" key="10">
    <source>
        <dbReference type="EMBL" id="PNP95272.1"/>
    </source>
</evidence>
<dbReference type="GO" id="GO:0046872">
    <property type="term" value="F:metal ion binding"/>
    <property type="evidence" value="ECO:0007669"/>
    <property type="project" value="UniProtKB-UniRule"/>
</dbReference>
<dbReference type="SUPFAM" id="SSF143430">
    <property type="entry name" value="TTP0101/SSO1404-like"/>
    <property type="match status" value="1"/>
</dbReference>
<dbReference type="InterPro" id="IPR019199">
    <property type="entry name" value="Virulence_VapD/CRISPR_Cas2"/>
</dbReference>
<protein>
    <recommendedName>
        <fullName evidence="9">CRISPR-associated endoribonuclease Cas2</fullName>
        <ecNumber evidence="9">3.1.-.-</ecNumber>
    </recommendedName>
</protein>
<comment type="caution">
    <text evidence="10">The sequence shown here is derived from an EMBL/GenBank/DDBJ whole genome shotgun (WGS) entry which is preliminary data.</text>
</comment>
<dbReference type="GO" id="GO:0051607">
    <property type="term" value="P:defense response to virus"/>
    <property type="evidence" value="ECO:0007669"/>
    <property type="project" value="UniProtKB-UniRule"/>
</dbReference>
<dbReference type="HAMAP" id="MF_01471">
    <property type="entry name" value="Cas2"/>
    <property type="match status" value="1"/>
</dbReference>
<dbReference type="AlphaFoldDB" id="A0A2K0XL68"/>
<evidence type="ECO:0000256" key="4">
    <source>
        <dbReference type="ARBA" id="ARBA00022723"/>
    </source>
</evidence>
<organism evidence="10 11">
    <name type="scientific">Hoylesella timonensis</name>
    <dbReference type="NCBI Taxonomy" id="386414"/>
    <lineage>
        <taxon>Bacteria</taxon>
        <taxon>Pseudomonadati</taxon>
        <taxon>Bacteroidota</taxon>
        <taxon>Bacteroidia</taxon>
        <taxon>Bacteroidales</taxon>
        <taxon>Prevotellaceae</taxon>
        <taxon>Hoylesella</taxon>
    </lineage>
</organism>
<comment type="similarity">
    <text evidence="2 9">Belongs to the CRISPR-associated endoribonuclease Cas2 protein family.</text>
</comment>
<dbReference type="GO" id="GO:0004521">
    <property type="term" value="F:RNA endonuclease activity"/>
    <property type="evidence" value="ECO:0007669"/>
    <property type="project" value="InterPro"/>
</dbReference>
<feature type="binding site" evidence="9">
    <location>
        <position position="19"/>
    </location>
    <ligand>
        <name>Mg(2+)</name>
        <dbReference type="ChEBI" id="CHEBI:18420"/>
        <note>catalytic</note>
    </ligand>
</feature>
<keyword evidence="5 9" id="KW-0255">Endonuclease</keyword>
<evidence type="ECO:0000313" key="11">
    <source>
        <dbReference type="Proteomes" id="UP000236634"/>
    </source>
</evidence>
<evidence type="ECO:0000256" key="2">
    <source>
        <dbReference type="ARBA" id="ARBA00009959"/>
    </source>
</evidence>
<keyword evidence="3 9" id="KW-0540">Nuclease</keyword>
<reference evidence="10 11" key="1">
    <citation type="submission" date="2017-03" db="EMBL/GenBank/DDBJ databases">
        <authorList>
            <person name="Afonso C.L."/>
            <person name="Miller P.J."/>
            <person name="Scott M.A."/>
            <person name="Spackman E."/>
            <person name="Goraichik I."/>
            <person name="Dimitrov K.M."/>
            <person name="Suarez D.L."/>
            <person name="Swayne D.E."/>
        </authorList>
    </citation>
    <scope>NUCLEOTIDE SEQUENCE [LARGE SCALE GENOMIC DNA]</scope>
    <source>
        <strain evidence="10 11">DNF00076</strain>
    </source>
</reference>
<dbReference type="RefSeq" id="WP_103003202.1">
    <property type="nucleotide sequence ID" value="NZ_JADMXI010000019.1"/>
</dbReference>
<evidence type="ECO:0000256" key="1">
    <source>
        <dbReference type="ARBA" id="ARBA00001946"/>
    </source>
</evidence>
<dbReference type="EMBL" id="NBAX01000004">
    <property type="protein sequence ID" value="PNP95272.1"/>
    <property type="molecule type" value="Genomic_DNA"/>
</dbReference>
<dbReference type="EC" id="3.1.-.-" evidence="9"/>
<dbReference type="Pfam" id="PF09827">
    <property type="entry name" value="CRISPR_Cas2"/>
    <property type="match status" value="1"/>
</dbReference>
<evidence type="ECO:0000256" key="3">
    <source>
        <dbReference type="ARBA" id="ARBA00022722"/>
    </source>
</evidence>